<organism evidence="2 3">
    <name type="scientific">Coprinellus micaceus</name>
    <name type="common">Glistening ink-cap mushroom</name>
    <name type="synonym">Coprinus micaceus</name>
    <dbReference type="NCBI Taxonomy" id="71717"/>
    <lineage>
        <taxon>Eukaryota</taxon>
        <taxon>Fungi</taxon>
        <taxon>Dikarya</taxon>
        <taxon>Basidiomycota</taxon>
        <taxon>Agaricomycotina</taxon>
        <taxon>Agaricomycetes</taxon>
        <taxon>Agaricomycetidae</taxon>
        <taxon>Agaricales</taxon>
        <taxon>Agaricineae</taxon>
        <taxon>Psathyrellaceae</taxon>
        <taxon>Coprinellus</taxon>
    </lineage>
</organism>
<keyword evidence="3" id="KW-1185">Reference proteome</keyword>
<dbReference type="STRING" id="71717.A0A4Y7TK30"/>
<keyword evidence="1" id="KW-0175">Coiled coil</keyword>
<reference evidence="2 3" key="1">
    <citation type="journal article" date="2019" name="Nat. Ecol. Evol.">
        <title>Megaphylogeny resolves global patterns of mushroom evolution.</title>
        <authorList>
            <person name="Varga T."/>
            <person name="Krizsan K."/>
            <person name="Foldi C."/>
            <person name="Dima B."/>
            <person name="Sanchez-Garcia M."/>
            <person name="Sanchez-Ramirez S."/>
            <person name="Szollosi G.J."/>
            <person name="Szarkandi J.G."/>
            <person name="Papp V."/>
            <person name="Albert L."/>
            <person name="Andreopoulos W."/>
            <person name="Angelini C."/>
            <person name="Antonin V."/>
            <person name="Barry K.W."/>
            <person name="Bougher N.L."/>
            <person name="Buchanan P."/>
            <person name="Buyck B."/>
            <person name="Bense V."/>
            <person name="Catcheside P."/>
            <person name="Chovatia M."/>
            <person name="Cooper J."/>
            <person name="Damon W."/>
            <person name="Desjardin D."/>
            <person name="Finy P."/>
            <person name="Geml J."/>
            <person name="Haridas S."/>
            <person name="Hughes K."/>
            <person name="Justo A."/>
            <person name="Karasinski D."/>
            <person name="Kautmanova I."/>
            <person name="Kiss B."/>
            <person name="Kocsube S."/>
            <person name="Kotiranta H."/>
            <person name="LaButti K.M."/>
            <person name="Lechner B.E."/>
            <person name="Liimatainen K."/>
            <person name="Lipzen A."/>
            <person name="Lukacs Z."/>
            <person name="Mihaltcheva S."/>
            <person name="Morgado L.N."/>
            <person name="Niskanen T."/>
            <person name="Noordeloos M.E."/>
            <person name="Ohm R.A."/>
            <person name="Ortiz-Santana B."/>
            <person name="Ovrebo C."/>
            <person name="Racz N."/>
            <person name="Riley R."/>
            <person name="Savchenko A."/>
            <person name="Shiryaev A."/>
            <person name="Soop K."/>
            <person name="Spirin V."/>
            <person name="Szebenyi C."/>
            <person name="Tomsovsky M."/>
            <person name="Tulloss R.E."/>
            <person name="Uehling J."/>
            <person name="Grigoriev I.V."/>
            <person name="Vagvolgyi C."/>
            <person name="Papp T."/>
            <person name="Martin F.M."/>
            <person name="Miettinen O."/>
            <person name="Hibbett D.S."/>
            <person name="Nagy L.G."/>
        </authorList>
    </citation>
    <scope>NUCLEOTIDE SEQUENCE [LARGE SCALE GENOMIC DNA]</scope>
    <source>
        <strain evidence="2 3">FP101781</strain>
    </source>
</reference>
<accession>A0A4Y7TK30</accession>
<dbReference type="AlphaFoldDB" id="A0A4Y7TK30"/>
<evidence type="ECO:0000256" key="1">
    <source>
        <dbReference type="SAM" id="Coils"/>
    </source>
</evidence>
<protein>
    <submittedName>
        <fullName evidence="2">Uncharacterized protein</fullName>
    </submittedName>
</protein>
<evidence type="ECO:0000313" key="3">
    <source>
        <dbReference type="Proteomes" id="UP000298030"/>
    </source>
</evidence>
<dbReference type="Proteomes" id="UP000298030">
    <property type="component" value="Unassembled WGS sequence"/>
</dbReference>
<comment type="caution">
    <text evidence="2">The sequence shown here is derived from an EMBL/GenBank/DDBJ whole genome shotgun (WGS) entry which is preliminary data.</text>
</comment>
<name>A0A4Y7TK30_COPMI</name>
<dbReference type="OrthoDB" id="3365698at2759"/>
<dbReference type="EMBL" id="QPFP01000010">
    <property type="protein sequence ID" value="TEB34334.1"/>
    <property type="molecule type" value="Genomic_DNA"/>
</dbReference>
<feature type="coiled-coil region" evidence="1">
    <location>
        <begin position="37"/>
        <end position="71"/>
    </location>
</feature>
<evidence type="ECO:0000313" key="2">
    <source>
        <dbReference type="EMBL" id="TEB34334.1"/>
    </source>
</evidence>
<dbReference type="SUPFAM" id="SSF52047">
    <property type="entry name" value="RNI-like"/>
    <property type="match status" value="1"/>
</dbReference>
<sequence length="649" mass="72849">MDVPLSPFANRLGTNYVPSDSEVVHIRDLLTEPRAQVDEVDKEINRITQRLERLRNERQAYQKYIDDHEAVLSPIRRVPLEILQCIFVRCLPTKHNGVMSSRQAPILLTHVCRDWRAAALKMPRLWASLHIPIPHRPQKPFSYPPYPTPLPPDLSDEECQTYTKAVQRWEDKMQERKEIVKLWLTRAAGCKLSLSITLWEGTGRRSSADADVANDMTKSIMDIVIASSRQWKRIEVLASHPHISDLLALPAEAVPLLERIKITCNPFSSPPSTSLARYRPVPPDGLLAAPKLTSFHFKLIPEAPLSLPVNWSQLTELYFDGAASRNFEGGTLEFSPTDALKLLSSCPLLVRCRLVVVQNSFFSPSTLPNGFNFSPEDDELPSSVPLHHLEHLSIHEGAPLATLFTQLEVPKLQEVVFTSSMPPYEEELTSLVTLLKTCGPTVKKLTFDYPCFTAEDIHQSLSLVPNLVHLSLSSNPRVRSFVVHQYDAQRVPSSAKFNSALLAKLTPRVTIEAGSSRPSVHTLCPSLDTLSCKFLSPEFTEDALFDFIRARRSEAMHRLGIAPLRKVHVSFKRPRPEASVYADHSDTVGVDIVKALELMEKGEVKVEDCGFDTKGFKLDVSYTNPMQKGVESFSPTLGLTPDCLVPYLY</sequence>
<gene>
    <name evidence="2" type="ORF">FA13DRAFT_1626100</name>
</gene>
<proteinExistence type="predicted"/>